<dbReference type="EMBL" id="BEHT01000023">
    <property type="protein sequence ID" value="GBC99238.1"/>
    <property type="molecule type" value="Genomic_DNA"/>
</dbReference>
<evidence type="ECO:0000256" key="3">
    <source>
        <dbReference type="RuleBase" id="RU000524"/>
    </source>
</evidence>
<dbReference type="GO" id="GO:0006260">
    <property type="term" value="P:DNA replication"/>
    <property type="evidence" value="ECO:0007669"/>
    <property type="project" value="InterPro"/>
</dbReference>
<dbReference type="NCBIfam" id="TIGR00621">
    <property type="entry name" value="ssb"/>
    <property type="match status" value="1"/>
</dbReference>
<evidence type="ECO:0000313" key="4">
    <source>
        <dbReference type="EMBL" id="GBC99238.1"/>
    </source>
</evidence>
<dbReference type="CDD" id="cd04496">
    <property type="entry name" value="SSB_OBF"/>
    <property type="match status" value="1"/>
</dbReference>
<evidence type="ECO:0000256" key="2">
    <source>
        <dbReference type="PROSITE-ProRule" id="PRU00252"/>
    </source>
</evidence>
<comment type="caution">
    <text evidence="4">The sequence shown here is derived from an EMBL/GenBank/DDBJ whole genome shotgun (WGS) entry which is preliminary data.</text>
</comment>
<protein>
    <recommendedName>
        <fullName evidence="3">Single-stranded DNA-binding protein</fullName>
    </recommendedName>
</protein>
<organism evidence="4 5">
    <name type="scientific">Candidatus Fervidibacter japonicus</name>
    <dbReference type="NCBI Taxonomy" id="2035412"/>
    <lineage>
        <taxon>Bacteria</taxon>
        <taxon>Candidatus Fervidibacterota</taxon>
        <taxon>Candidatus Fervidibacter</taxon>
    </lineage>
</organism>
<dbReference type="Gene3D" id="2.40.50.140">
    <property type="entry name" value="Nucleic acid-binding proteins"/>
    <property type="match status" value="1"/>
</dbReference>
<reference evidence="5" key="1">
    <citation type="submission" date="2017-09" db="EMBL/GenBank/DDBJ databases">
        <title>Metaegenomics of thermophilic ammonia-oxidizing enrichment culture.</title>
        <authorList>
            <person name="Kato S."/>
            <person name="Suzuki K."/>
        </authorList>
    </citation>
    <scope>NUCLEOTIDE SEQUENCE [LARGE SCALE GENOMIC DNA]</scope>
</reference>
<dbReference type="InterPro" id="IPR011344">
    <property type="entry name" value="ssDNA-bd"/>
</dbReference>
<sequence length="148" mass="16536">MVADINFIMVTGIATKDAVLRRRPSGVVKAEFSMEVARPFFKANGEPISDLFLVDVYGPLAEQCAQFVRQGSRLLVIGTLNKESFVTRTGRREHLTVIKAKFIKPLGDPITQIGDVTLDELRRDLWGLNTIQAYLDALKEVFERVAKG</sequence>
<evidence type="ECO:0000313" key="5">
    <source>
        <dbReference type="Proteomes" id="UP000236173"/>
    </source>
</evidence>
<dbReference type="Pfam" id="PF00436">
    <property type="entry name" value="SSB"/>
    <property type="match status" value="1"/>
</dbReference>
<dbReference type="GO" id="GO:0003697">
    <property type="term" value="F:single-stranded DNA binding"/>
    <property type="evidence" value="ECO:0007669"/>
    <property type="project" value="InterPro"/>
</dbReference>
<keyword evidence="1 2" id="KW-0238">DNA-binding</keyword>
<accession>A0A2H5XDH8</accession>
<dbReference type="InterPro" id="IPR000424">
    <property type="entry name" value="Primosome_PriB/ssb"/>
</dbReference>
<name>A0A2H5XDH8_9BACT</name>
<gene>
    <name evidence="4" type="primary">ssb_2</name>
    <name evidence="4" type="ORF">HRbin17_01760</name>
</gene>
<dbReference type="Proteomes" id="UP000236173">
    <property type="component" value="Unassembled WGS sequence"/>
</dbReference>
<dbReference type="SUPFAM" id="SSF50249">
    <property type="entry name" value="Nucleic acid-binding proteins"/>
    <property type="match status" value="1"/>
</dbReference>
<dbReference type="InterPro" id="IPR012340">
    <property type="entry name" value="NA-bd_OB-fold"/>
</dbReference>
<dbReference type="PROSITE" id="PS50935">
    <property type="entry name" value="SSB"/>
    <property type="match status" value="1"/>
</dbReference>
<evidence type="ECO:0000256" key="1">
    <source>
        <dbReference type="ARBA" id="ARBA00023125"/>
    </source>
</evidence>
<proteinExistence type="predicted"/>
<dbReference type="AlphaFoldDB" id="A0A2H5XDH8"/>